<protein>
    <recommendedName>
        <fullName evidence="2">Histidine kinase/HSP90-like ATPase domain-containing protein</fullName>
    </recommendedName>
</protein>
<sequence length="256" mass="28155">MLGVLLGWVPGMWLAGLGAWVRLDFNQGGKVLLFTAILSLGITLVLHFWFDAKKREIVAERRATEAQLRLLQGQIEPHFLFNTLANVHSLIDYDAPKAKAMLGAFTAYLRASLGGLRRESGPLEDELALADAYLRVLHTRMEDRLRFEIDASEEARRVPLPPMLLQPLVENAVHHGLEPKIEGGTVRVRAELQGGGLRVEVLDDGIGPGASRRGGNGMALANLRERLFAHYGDRATLTLTAADPGCRVTLWLPLDA</sequence>
<keyword evidence="4" id="KW-1185">Reference proteome</keyword>
<dbReference type="Gene3D" id="3.30.565.10">
    <property type="entry name" value="Histidine kinase-like ATPase, C-terminal domain"/>
    <property type="match status" value="1"/>
</dbReference>
<dbReference type="Pfam" id="PF06580">
    <property type="entry name" value="His_kinase"/>
    <property type="match status" value="1"/>
</dbReference>
<comment type="caution">
    <text evidence="3">The sequence shown here is derived from an EMBL/GenBank/DDBJ whole genome shotgun (WGS) entry which is preliminary data.</text>
</comment>
<gene>
    <name evidence="3" type="ORF">CDN99_22295</name>
</gene>
<feature type="domain" description="Histidine kinase/HSP90-like ATPase" evidence="2">
    <location>
        <begin position="160"/>
        <end position="256"/>
    </location>
</feature>
<dbReference type="GO" id="GO:0000155">
    <property type="term" value="F:phosphorelay sensor kinase activity"/>
    <property type="evidence" value="ECO:0007669"/>
    <property type="project" value="InterPro"/>
</dbReference>
<evidence type="ECO:0000256" key="1">
    <source>
        <dbReference type="SAM" id="Phobius"/>
    </source>
</evidence>
<dbReference type="InterPro" id="IPR010559">
    <property type="entry name" value="Sig_transdc_His_kin_internal"/>
</dbReference>
<dbReference type="EMBL" id="NIOF01000013">
    <property type="protein sequence ID" value="OWQ85345.1"/>
    <property type="molecule type" value="Genomic_DNA"/>
</dbReference>
<evidence type="ECO:0000313" key="3">
    <source>
        <dbReference type="EMBL" id="OWQ85345.1"/>
    </source>
</evidence>
<dbReference type="SUPFAM" id="SSF55874">
    <property type="entry name" value="ATPase domain of HSP90 chaperone/DNA topoisomerase II/histidine kinase"/>
    <property type="match status" value="1"/>
</dbReference>
<keyword evidence="1" id="KW-0812">Transmembrane</keyword>
<feature type="transmembrane region" description="Helical" evidence="1">
    <location>
        <begin position="6"/>
        <end position="25"/>
    </location>
</feature>
<organism evidence="3 4">
    <name type="scientific">Roseateles aquatilis</name>
    <dbReference type="NCBI Taxonomy" id="431061"/>
    <lineage>
        <taxon>Bacteria</taxon>
        <taxon>Pseudomonadati</taxon>
        <taxon>Pseudomonadota</taxon>
        <taxon>Betaproteobacteria</taxon>
        <taxon>Burkholderiales</taxon>
        <taxon>Sphaerotilaceae</taxon>
        <taxon>Roseateles</taxon>
    </lineage>
</organism>
<dbReference type="GO" id="GO:0016020">
    <property type="term" value="C:membrane"/>
    <property type="evidence" value="ECO:0007669"/>
    <property type="project" value="InterPro"/>
</dbReference>
<keyword evidence="1" id="KW-1133">Transmembrane helix</keyword>
<dbReference type="PANTHER" id="PTHR34220:SF9">
    <property type="entry name" value="SIGNAL TRANSDUCTION HISTIDINE KINASE INTERNAL REGION DOMAIN-CONTAINING PROTEIN"/>
    <property type="match status" value="1"/>
</dbReference>
<dbReference type="Pfam" id="PF02518">
    <property type="entry name" value="HATPase_c"/>
    <property type="match status" value="1"/>
</dbReference>
<evidence type="ECO:0000259" key="2">
    <source>
        <dbReference type="SMART" id="SM00387"/>
    </source>
</evidence>
<proteinExistence type="predicted"/>
<keyword evidence="1" id="KW-0472">Membrane</keyword>
<evidence type="ECO:0000313" key="4">
    <source>
        <dbReference type="Proteomes" id="UP000197468"/>
    </source>
</evidence>
<name>A0A2D0AM92_9BURK</name>
<dbReference type="InterPro" id="IPR036890">
    <property type="entry name" value="HATPase_C_sf"/>
</dbReference>
<feature type="transmembrane region" description="Helical" evidence="1">
    <location>
        <begin position="32"/>
        <end position="50"/>
    </location>
</feature>
<dbReference type="InterPro" id="IPR003594">
    <property type="entry name" value="HATPase_dom"/>
</dbReference>
<dbReference type="PANTHER" id="PTHR34220">
    <property type="entry name" value="SENSOR HISTIDINE KINASE YPDA"/>
    <property type="match status" value="1"/>
</dbReference>
<reference evidence="3 4" key="1">
    <citation type="journal article" date="2008" name="Int. J. Syst. Evol. Microbiol.">
        <title>Description of Roseateles aquatilis sp. nov. and Roseateles terrae sp. nov., in the class Betaproteobacteria, and emended description of the genus Roseateles.</title>
        <authorList>
            <person name="Gomila M."/>
            <person name="Bowien B."/>
            <person name="Falsen E."/>
            <person name="Moore E.R."/>
            <person name="Lalucat J."/>
        </authorList>
    </citation>
    <scope>NUCLEOTIDE SEQUENCE [LARGE SCALE GENOMIC DNA]</scope>
    <source>
        <strain evidence="3 4">CCUG 48205</strain>
    </source>
</reference>
<dbReference type="SMART" id="SM00387">
    <property type="entry name" value="HATPase_c"/>
    <property type="match status" value="1"/>
</dbReference>
<dbReference type="OrthoDB" id="2514702at2"/>
<dbReference type="InterPro" id="IPR050640">
    <property type="entry name" value="Bact_2-comp_sensor_kinase"/>
</dbReference>
<dbReference type="Proteomes" id="UP000197468">
    <property type="component" value="Unassembled WGS sequence"/>
</dbReference>
<dbReference type="AlphaFoldDB" id="A0A2D0AM92"/>
<accession>A0A2D0AM92</accession>